<protein>
    <submittedName>
        <fullName evidence="1">Uncharacterized protein</fullName>
    </submittedName>
</protein>
<name>A0ABP7M8J1_9GAMM</name>
<proteinExistence type="predicted"/>
<dbReference type="EMBL" id="BAABDG010000018">
    <property type="protein sequence ID" value="GAA3916396.1"/>
    <property type="molecule type" value="Genomic_DNA"/>
</dbReference>
<dbReference type="Proteomes" id="UP001499994">
    <property type="component" value="Unassembled WGS sequence"/>
</dbReference>
<organism evidence="1 2">
    <name type="scientific">Gibbsiella dentisursi</name>
    <dbReference type="NCBI Taxonomy" id="796890"/>
    <lineage>
        <taxon>Bacteria</taxon>
        <taxon>Pseudomonadati</taxon>
        <taxon>Pseudomonadota</taxon>
        <taxon>Gammaproteobacteria</taxon>
        <taxon>Enterobacterales</taxon>
        <taxon>Yersiniaceae</taxon>
        <taxon>Gibbsiella</taxon>
    </lineage>
</organism>
<evidence type="ECO:0000313" key="2">
    <source>
        <dbReference type="Proteomes" id="UP001499994"/>
    </source>
</evidence>
<reference evidence="2" key="1">
    <citation type="journal article" date="2019" name="Int. J. Syst. Evol. Microbiol.">
        <title>The Global Catalogue of Microorganisms (GCM) 10K type strain sequencing project: providing services to taxonomists for standard genome sequencing and annotation.</title>
        <authorList>
            <consortium name="The Broad Institute Genomics Platform"/>
            <consortium name="The Broad Institute Genome Sequencing Center for Infectious Disease"/>
            <person name="Wu L."/>
            <person name="Ma J."/>
        </authorList>
    </citation>
    <scope>NUCLEOTIDE SEQUENCE [LARGE SCALE GENOMIC DNA]</scope>
    <source>
        <strain evidence="2">JCM 17201</strain>
    </source>
</reference>
<comment type="caution">
    <text evidence="1">The sequence shown here is derived from an EMBL/GenBank/DDBJ whole genome shotgun (WGS) entry which is preliminary data.</text>
</comment>
<evidence type="ECO:0000313" key="1">
    <source>
        <dbReference type="EMBL" id="GAA3916396.1"/>
    </source>
</evidence>
<keyword evidence="2" id="KW-1185">Reference proteome</keyword>
<sequence>MTKTLGEYNFSQVLELNKAYFQHLCETADWVDAGESVLLFGASG</sequence>
<accession>A0ABP7M8J1</accession>
<gene>
    <name evidence="1" type="ORF">GCM10022405_46830</name>
</gene>